<feature type="region of interest" description="Disordered" evidence="3">
    <location>
        <begin position="338"/>
        <end position="418"/>
    </location>
</feature>
<dbReference type="GeneID" id="117646025"/>
<sequence length="2451" mass="274534">MPRLRALNESSSDESEEDNEEKETIEAQEDRAFSLYKRALELRQRGSYSDAEELLISILNDDFLANVSPEELSDGHARPAAALKYACLKNLGNVLVLQNRAEDGLKCFIQAVELDNSDVTMWHQMGKVALQIDDFHLASRAFQEGLRCNSRHWPCLDLLLPLLYALNDYLGCLLLVSRTLELDAEYPQALALQNQIAKEDRNLIQNFKFFFPGERDISEVCCDIPEEELSNLISHALSLQERYRSKISEPLKEDLHCAKIAIKLQSNTWEDLGKNLLEVHNLISCSQGKSFLDFVKINASESPEHSDIHPTGKQNTNNTTGEDIVAQPGVLDIESEPMDVDSEQEAKGEDQTEEDATEASGLEQEEEARTLSSVQQNSAALKQKRKKTSTTLMDQWSKRRSGRRSGRKAEEREESNLASRFRSLLPDSLLPKDLEAELAKASRRRSLRDPNEILSWGDDSMDAIELCRLLQERDAKDAQKRKLGLHAKDNIPQRILQESYYGTEKEVSEVKAMVEKDGSETNNIIQLIMKFIRQLAEKHDLTWPPGLVPIYVGLYECMRKHISSPSPFDGTVPGCLSIIDVLESLLYCELCVDMWHQKSLSDSYNLGESGLTFSEALGNISALSGLNHIFTSPSEQCRILLRINWLKAHLFLLLEDSASAIYSLQCVLDSLEIVEMVGSTLSSVDDSHSSSKEITSTDIQSKTSEEVKAEQLSTEEKSQNEENLDACMTEDPAVACEQNNPHDPNHSIVSPGVVSDKTETDGQMNEVPEHDLSMVKDEQSLEELASAESVTEKNENVSQGEMSEVPEHNHSIIKDEQTLEELTSAESITEKTEIVAPSVSNLEKVNCENENSLFTSLPLKEEKINQMEEDTVKESLTDETSSLQSRDTISQETGAEVGESSRAVQSTNDNEELTIEKPDQHVNEVKQTDQLHENSQKEQYESDPSCNIQIESISPPLETDMSSGIHKSNVESEQSGSSSALTAKTKPFIVILPNCSVNQEITKRSTQKLLTSLTRQQQLSEIDDLYQSRQYELLAGTLKECFKFCAQQTDNDNSEIDNLPDRATQMAMLLDSLWQLKKYPDCFYWGEACLHEAFNRYLNSTDSDNASQDQEDHQMWATAVERLLAGLNDCLKMAGLKLMEKLPKNCLTRLVQTLTTILCHQLEQSDCSVGMAIECTTPWVILHRIVFFEEQQHPIEQDCAPSHIEVLFEAHEYMAKKGRCCLNEGILLNLILDVVVTHLQTEKRERVRDQLNHEVDQAILCLYGHPKKPVERSRKRLRDHGVHQQIELTWDRSLALLRFYEPDELPTFDSISKITPEEEQLFLKISQLVPNESNPNRYLSKVKAFLKGSTKNLPEVQCSIPQAACNLYYHLANYYMKTFKWEPAIKYYMLDVCLNPHRFDSWAGMALARAAALTSDLNSCDTFDNDVQLNRKTKAQRCFQRAVDLDPENTTMWIEFGSFAYTVHSFCSRLLKTETDSLSMEMFTKIEEEKDKMLGITEQCFKTVEKLDQEEPWLPQYMLGKVAEKRGEAPVVFLQHYRAAAKLLFDSNAVYPLSLNYDPPQHYAFEAHEVHYRIHASILKHLELMEGKCLSEEIEVLYNETLDEAAKGPFMAARGIPQQTFAKRQSVDPVENMVKKIKLDESVVMIDHNTEQDSQLPKTEDKDVAVNMDSKSSMEVVHSGQEINLSQSDNSLVTTNGQPKQIDLSKKDVMPSVTNISENMDTDCEITLGTASNSSAIEGKSDETSPKETESESCQTSQVGAEAKEKDNIVVKEPGSSSPSSYCSNSEAIAVEQSTQDSVAQKSSSQDSTKESRDAPSFVKPVVDQKSPSERSLNHADLINQCLVAMEECLARYPRHYKSFYRLCHHYFRSKHHRNYKKCRQLLLGDNRLSQSTKLISGLFKSNGVHSMFNDVWRIPIEEIDRAGSFASHMSRCVHLLMELLRALRDHAFLLKLSIFLKRDPEKKDKKYLRDNERADLSKQALVLCLAAMRECVNETRTADHVIELYRTVKDGIKELPLKEAAFKGLLSDAYKKFKGDQGDQQSYYEAAVDFCSKELSSRRAIADAKARAQALAQAQQGQVHSQVQVQAQVQDQLQAQALAQAMQMGVMSSALPFNPLSQRFPAVGNTPLRNPLADARANAMANAMVSSMATSMFLPQMPLYRGRGRPPKAQQRLHNAMMNMAHMMGLANVNVAGAPSGQSSMDSSKPKVMKQQQKQRRPQQGTGAQTTVVSSIIKDRPALSITALQANKSTGQSTGSASTPPPTSTSAPPVRTGSPYPNTTMSMGDVLMTGQTGWQQRPRHNVPRPMPGATDPRSILNPNSGAVRKEGPRLKGPATSAGAFSPQPRPFAPQSQTNAPLNNPAALLSRLPGLQIKQRAQPTSPHQQEMPTPRPQPPNKLQKTQASSGQTSNSAISISKISSSSLHSTPGSDSAENSETKKRADPNFDIITLD</sequence>
<feature type="region of interest" description="Disordered" evidence="3">
    <location>
        <begin position="2192"/>
        <end position="2232"/>
    </location>
</feature>
<evidence type="ECO:0000313" key="5">
    <source>
        <dbReference type="RefSeq" id="XP_034242546.1"/>
    </source>
</evidence>
<proteinExistence type="predicted"/>
<dbReference type="KEGG" id="tpal:117646025"/>
<protein>
    <submittedName>
        <fullName evidence="5">Calcineurin-binding protein cabin-1-like</fullName>
    </submittedName>
</protein>
<feature type="region of interest" description="Disordered" evidence="3">
    <location>
        <begin position="2374"/>
        <end position="2451"/>
    </location>
</feature>
<dbReference type="PANTHER" id="PTHR15502:SF7">
    <property type="entry name" value="CALCINEURIN-BINDING PROTEIN CABIN-1"/>
    <property type="match status" value="1"/>
</dbReference>
<feature type="compositionally biased region" description="Polar residues" evidence="3">
    <location>
        <begin position="1792"/>
        <end position="1807"/>
    </location>
</feature>
<feature type="compositionally biased region" description="Low complexity" evidence="3">
    <location>
        <begin position="2250"/>
        <end position="2270"/>
    </location>
</feature>
<feature type="compositionally biased region" description="Acidic residues" evidence="3">
    <location>
        <begin position="11"/>
        <end position="21"/>
    </location>
</feature>
<name>A0A6P8YZ31_THRPL</name>
<dbReference type="InterPro" id="IPR019734">
    <property type="entry name" value="TPR_rpt"/>
</dbReference>
<feature type="compositionally biased region" description="Polar residues" evidence="3">
    <location>
        <begin position="2222"/>
        <end position="2231"/>
    </location>
</feature>
<feature type="compositionally biased region" description="Basic and acidic residues" evidence="3">
    <location>
        <begin position="703"/>
        <end position="720"/>
    </location>
</feature>
<keyword evidence="2" id="KW-0539">Nucleus</keyword>
<feature type="region of interest" description="Disordered" evidence="3">
    <location>
        <begin position="2247"/>
        <end position="2361"/>
    </location>
</feature>
<keyword evidence="4" id="KW-1185">Reference proteome</keyword>
<dbReference type="InParanoid" id="A0A6P8YZ31"/>
<evidence type="ECO:0000256" key="2">
    <source>
        <dbReference type="ARBA" id="ARBA00023242"/>
    </source>
</evidence>
<feature type="compositionally biased region" description="Basic and acidic residues" evidence="3">
    <location>
        <begin position="1739"/>
        <end position="1750"/>
    </location>
</feature>
<dbReference type="SMART" id="SM00028">
    <property type="entry name" value="TPR"/>
    <property type="match status" value="3"/>
</dbReference>
<feature type="compositionally biased region" description="Polar residues" evidence="3">
    <location>
        <begin position="2396"/>
        <end position="2408"/>
    </location>
</feature>
<gene>
    <name evidence="5" type="primary">LOC117646025</name>
</gene>
<evidence type="ECO:0000256" key="3">
    <source>
        <dbReference type="SAM" id="MobiDB-lite"/>
    </source>
</evidence>
<feature type="region of interest" description="Disordered" evidence="3">
    <location>
        <begin position="787"/>
        <end position="807"/>
    </location>
</feature>
<evidence type="ECO:0000313" key="4">
    <source>
        <dbReference type="Proteomes" id="UP000515158"/>
    </source>
</evidence>
<feature type="region of interest" description="Disordered" evidence="3">
    <location>
        <begin position="682"/>
        <end position="723"/>
    </location>
</feature>
<feature type="compositionally biased region" description="Polar residues" evidence="3">
    <location>
        <begin position="312"/>
        <end position="321"/>
    </location>
</feature>
<comment type="subcellular location">
    <subcellularLocation>
        <location evidence="1">Nucleus</location>
    </subcellularLocation>
</comment>
<feature type="compositionally biased region" description="Polar residues" evidence="3">
    <location>
        <begin position="878"/>
        <end position="893"/>
    </location>
</feature>
<dbReference type="InterPro" id="IPR011990">
    <property type="entry name" value="TPR-like_helical_dom_sf"/>
</dbReference>
<reference evidence="5" key="1">
    <citation type="submission" date="2025-08" db="UniProtKB">
        <authorList>
            <consortium name="RefSeq"/>
        </authorList>
    </citation>
    <scope>IDENTIFICATION</scope>
    <source>
        <tissue evidence="5">Total insect</tissue>
    </source>
</reference>
<dbReference type="InterPro" id="IPR033053">
    <property type="entry name" value="Hir3/CABIN1"/>
</dbReference>
<dbReference type="SUPFAM" id="SSF48452">
    <property type="entry name" value="TPR-like"/>
    <property type="match status" value="1"/>
</dbReference>
<dbReference type="Proteomes" id="UP000515158">
    <property type="component" value="Unplaced"/>
</dbReference>
<feature type="compositionally biased region" description="Polar residues" evidence="3">
    <location>
        <begin position="2375"/>
        <end position="2387"/>
    </location>
</feature>
<feature type="region of interest" description="Disordered" evidence="3">
    <location>
        <begin position="1"/>
        <end position="27"/>
    </location>
</feature>
<dbReference type="GO" id="GO:0031491">
    <property type="term" value="F:nucleosome binding"/>
    <property type="evidence" value="ECO:0007669"/>
    <property type="project" value="TreeGrafter"/>
</dbReference>
<dbReference type="GO" id="GO:0006325">
    <property type="term" value="P:chromatin organization"/>
    <property type="evidence" value="ECO:0007669"/>
    <property type="project" value="InterPro"/>
</dbReference>
<feature type="region of interest" description="Disordered" evidence="3">
    <location>
        <begin position="956"/>
        <end position="979"/>
    </location>
</feature>
<organism evidence="5">
    <name type="scientific">Thrips palmi</name>
    <name type="common">Melon thrips</name>
    <dbReference type="NCBI Taxonomy" id="161013"/>
    <lineage>
        <taxon>Eukaryota</taxon>
        <taxon>Metazoa</taxon>
        <taxon>Ecdysozoa</taxon>
        <taxon>Arthropoda</taxon>
        <taxon>Hexapoda</taxon>
        <taxon>Insecta</taxon>
        <taxon>Pterygota</taxon>
        <taxon>Neoptera</taxon>
        <taxon>Paraneoptera</taxon>
        <taxon>Thysanoptera</taxon>
        <taxon>Terebrantia</taxon>
        <taxon>Thripoidea</taxon>
        <taxon>Thripidae</taxon>
        <taxon>Thrips</taxon>
    </lineage>
</organism>
<feature type="compositionally biased region" description="Polar residues" evidence="3">
    <location>
        <begin position="692"/>
        <end position="702"/>
    </location>
</feature>
<dbReference type="GO" id="GO:0005634">
    <property type="term" value="C:nucleus"/>
    <property type="evidence" value="ECO:0007669"/>
    <property type="project" value="UniProtKB-SubCell"/>
</dbReference>
<feature type="compositionally biased region" description="Low complexity" evidence="3">
    <location>
        <begin position="2409"/>
        <end position="2425"/>
    </location>
</feature>
<dbReference type="OrthoDB" id="77564at2759"/>
<evidence type="ECO:0000256" key="1">
    <source>
        <dbReference type="ARBA" id="ARBA00004123"/>
    </source>
</evidence>
<feature type="compositionally biased region" description="Polar residues" evidence="3">
    <location>
        <begin position="370"/>
        <end position="380"/>
    </location>
</feature>
<dbReference type="PANTHER" id="PTHR15502">
    <property type="entry name" value="CALCINEURIN-BINDING PROTEIN CABIN 1-RELATED"/>
    <property type="match status" value="1"/>
</dbReference>
<dbReference type="Gene3D" id="1.25.40.10">
    <property type="entry name" value="Tetratricopeptide repeat domain"/>
    <property type="match status" value="2"/>
</dbReference>
<dbReference type="RefSeq" id="XP_034242546.1">
    <property type="nucleotide sequence ID" value="XM_034386655.1"/>
</dbReference>
<feature type="compositionally biased region" description="Basic and acidic residues" evidence="3">
    <location>
        <begin position="914"/>
        <end position="923"/>
    </location>
</feature>
<feature type="region of interest" description="Disordered" evidence="3">
    <location>
        <begin position="870"/>
        <end position="923"/>
    </location>
</feature>
<feature type="region of interest" description="Disordered" evidence="3">
    <location>
        <begin position="1729"/>
        <end position="1830"/>
    </location>
</feature>
<feature type="region of interest" description="Disordered" evidence="3">
    <location>
        <begin position="301"/>
        <end position="322"/>
    </location>
</feature>
<feature type="compositionally biased region" description="Low complexity" evidence="3">
    <location>
        <begin position="1776"/>
        <end position="1786"/>
    </location>
</feature>
<accession>A0A6P8YZ31</accession>